<evidence type="ECO:0000313" key="3">
    <source>
        <dbReference type="Proteomes" id="UP000218287"/>
    </source>
</evidence>
<keyword evidence="2" id="KW-0614">Plasmid</keyword>
<dbReference type="AlphaFoldDB" id="A0A1Z4GRE6"/>
<protein>
    <submittedName>
        <fullName evidence="2">Uncharacterized protein</fullName>
    </submittedName>
</protein>
<gene>
    <name evidence="2" type="ORF">NIES21_59390</name>
</gene>
<evidence type="ECO:0000256" key="1">
    <source>
        <dbReference type="SAM" id="MobiDB-lite"/>
    </source>
</evidence>
<dbReference type="Proteomes" id="UP000218287">
    <property type="component" value="Plasmid Plasmid2 dna"/>
</dbReference>
<sequence length="329" mass="37442">MSPTFPRKKTATPASAKPKRTPKIQQQDDQALETIEVKAVEVTEVDVISNVTSEELNQDEQRDRLNLERKVEHAFYEAGKALKELRDRRLYRSTHKTFEEYCRDRFGFTRMSAALKIASVKVMDNLSTNGLQNAETSKGGLQERKMSTNGLQILPTNERQLRPLTNLEPEQQREVWKQAVQEAGGKIPSGRIVQSIVDKIRERTKIPNPYREGEICILVPRDNPDLRGKGGCWGAITHAGDFSCTVQTWDGEYTVKIEHLKSLELLDDDCKSMQQLCMRLRRLHQVADHDPSVDWLLQGLGKQAKPYLSALQARILGAMEREYGLDGKK</sequence>
<geneLocation type="plasmid" evidence="3">
    <name>Plasmid2 dna</name>
</geneLocation>
<organism evidence="2 3">
    <name type="scientific">Anabaenopsis circularis NIES-21</name>
    <dbReference type="NCBI Taxonomy" id="1085406"/>
    <lineage>
        <taxon>Bacteria</taxon>
        <taxon>Bacillati</taxon>
        <taxon>Cyanobacteriota</taxon>
        <taxon>Cyanophyceae</taxon>
        <taxon>Nostocales</taxon>
        <taxon>Nodulariaceae</taxon>
        <taxon>Anabaenopsis</taxon>
    </lineage>
</organism>
<accession>A0A1Z4GRE6</accession>
<evidence type="ECO:0000313" key="2">
    <source>
        <dbReference type="EMBL" id="BAY20069.1"/>
    </source>
</evidence>
<dbReference type="EMBL" id="AP018176">
    <property type="protein sequence ID" value="BAY20069.1"/>
    <property type="molecule type" value="Genomic_DNA"/>
</dbReference>
<keyword evidence="3" id="KW-1185">Reference proteome</keyword>
<name>A0A1Z4GRE6_9CYAN</name>
<feature type="compositionally biased region" description="Basic residues" evidence="1">
    <location>
        <begin position="1"/>
        <end position="10"/>
    </location>
</feature>
<reference evidence="2 3" key="1">
    <citation type="submission" date="2017-06" db="EMBL/GenBank/DDBJ databases">
        <title>Genome sequencing of cyanobaciteial culture collection at National Institute for Environmental Studies (NIES).</title>
        <authorList>
            <person name="Hirose Y."/>
            <person name="Shimura Y."/>
            <person name="Fujisawa T."/>
            <person name="Nakamura Y."/>
            <person name="Kawachi M."/>
        </authorList>
    </citation>
    <scope>NUCLEOTIDE SEQUENCE [LARGE SCALE GENOMIC DNA]</scope>
    <source>
        <strain evidence="2 3">NIES-21</strain>
        <plasmid evidence="3">Plasmid2 dna</plasmid>
    </source>
</reference>
<feature type="region of interest" description="Disordered" evidence="1">
    <location>
        <begin position="1"/>
        <end position="29"/>
    </location>
</feature>
<proteinExistence type="predicted"/>